<dbReference type="PANTHER" id="PTHR46872:SF4">
    <property type="entry name" value="MYB-LIKE DOMAIN-CONTAINING PROTEIN"/>
    <property type="match status" value="1"/>
</dbReference>
<dbReference type="STRING" id="3775.A0A1Q3BCS7"/>
<feature type="region of interest" description="Disordered" evidence="1">
    <location>
        <begin position="299"/>
        <end position="319"/>
    </location>
</feature>
<accession>A0A1Q3BCS7</accession>
<dbReference type="EMBL" id="BDDD01000428">
    <property type="protein sequence ID" value="GAV65705.1"/>
    <property type="molecule type" value="Genomic_DNA"/>
</dbReference>
<organism evidence="3 4">
    <name type="scientific">Cephalotus follicularis</name>
    <name type="common">Albany pitcher plant</name>
    <dbReference type="NCBI Taxonomy" id="3775"/>
    <lineage>
        <taxon>Eukaryota</taxon>
        <taxon>Viridiplantae</taxon>
        <taxon>Streptophyta</taxon>
        <taxon>Embryophyta</taxon>
        <taxon>Tracheophyta</taxon>
        <taxon>Spermatophyta</taxon>
        <taxon>Magnoliopsida</taxon>
        <taxon>eudicotyledons</taxon>
        <taxon>Gunneridae</taxon>
        <taxon>Pentapetalae</taxon>
        <taxon>rosids</taxon>
        <taxon>fabids</taxon>
        <taxon>Oxalidales</taxon>
        <taxon>Cephalotaceae</taxon>
        <taxon>Cephalotus</taxon>
    </lineage>
</organism>
<dbReference type="InParanoid" id="A0A1Q3BCS7"/>
<dbReference type="CDD" id="cd00167">
    <property type="entry name" value="SANT"/>
    <property type="match status" value="1"/>
</dbReference>
<gene>
    <name evidence="3" type="ORF">CFOL_v3_09219</name>
</gene>
<comment type="caution">
    <text evidence="3">The sequence shown here is derived from an EMBL/GenBank/DDBJ whole genome shotgun (WGS) entry which is preliminary data.</text>
</comment>
<dbReference type="OrthoDB" id="1908944at2759"/>
<dbReference type="AlphaFoldDB" id="A0A1Q3BCS7"/>
<proteinExistence type="predicted"/>
<dbReference type="SMART" id="SM00717">
    <property type="entry name" value="SANT"/>
    <property type="match status" value="1"/>
</dbReference>
<protein>
    <recommendedName>
        <fullName evidence="2">Myb-like domain-containing protein</fullName>
    </recommendedName>
</protein>
<evidence type="ECO:0000259" key="2">
    <source>
        <dbReference type="SMART" id="SM00717"/>
    </source>
</evidence>
<evidence type="ECO:0000313" key="3">
    <source>
        <dbReference type="EMBL" id="GAV65705.1"/>
    </source>
</evidence>
<evidence type="ECO:0000256" key="1">
    <source>
        <dbReference type="SAM" id="MobiDB-lite"/>
    </source>
</evidence>
<dbReference type="Proteomes" id="UP000187406">
    <property type="component" value="Unassembled WGS sequence"/>
</dbReference>
<evidence type="ECO:0000313" key="4">
    <source>
        <dbReference type="Proteomes" id="UP000187406"/>
    </source>
</evidence>
<keyword evidence="4" id="KW-1185">Reference proteome</keyword>
<feature type="domain" description="Myb-like" evidence="2">
    <location>
        <begin position="233"/>
        <end position="286"/>
    </location>
</feature>
<dbReference type="InterPro" id="IPR001005">
    <property type="entry name" value="SANT/Myb"/>
</dbReference>
<name>A0A1Q3BCS7_CEPFO</name>
<reference evidence="4" key="1">
    <citation type="submission" date="2016-04" db="EMBL/GenBank/DDBJ databases">
        <title>Cephalotus genome sequencing.</title>
        <authorList>
            <person name="Fukushima K."/>
            <person name="Hasebe M."/>
            <person name="Fang X."/>
        </authorList>
    </citation>
    <scope>NUCLEOTIDE SEQUENCE [LARGE SCALE GENOMIC DNA]</scope>
    <source>
        <strain evidence="4">cv. St1</strain>
    </source>
</reference>
<dbReference type="PANTHER" id="PTHR46872">
    <property type="entry name" value="DNA BINDING PROTEIN"/>
    <property type="match status" value="1"/>
</dbReference>
<sequence length="440" mass="48463">MMDGVLSNCSYHNAETSDGEGLESLCKYQDDGGGESVVEVSNGTNKESETGTSGFIPHFLCVSSGVNEADVDLDTAVHLSFFPEHFASGQHLRALFHSDEIYSSYLDYPPWKPVPIGLEHQADIPEWGLQGLGHLDKPGSQVAVAQLSGSGLMADDGNGEKLMGTCVVSMSDFETSGGECSEGGNIRICCQCLDAGSVTCVRQHVMEAREKLRGNLGQKIFEELGFCDMGEEVAKKWSEEEEQAFLYVVLSSPASLGRNFWDHLLSVFPSRTKKELVSYYFNVFKLRKRAEQNRFEPLNVDSDNDEWLKNDGDAEDSGVESPIAQEALAHNQEQYPEDYHEEIDDDDNSAALVSCRVATDEEDLGGIDDSSGAYIGTIAGDCDGDNEFMLQSKIQNNRGDDYDIQDDSRTSYKCQRDKFFCYGSFDAVADARESQSRVTP</sequence>